<evidence type="ECO:0000313" key="2">
    <source>
        <dbReference type="EnsemblMetazoa" id="AALFPA23_010686.P15011"/>
    </source>
</evidence>
<evidence type="ECO:0000313" key="3">
    <source>
        <dbReference type="Proteomes" id="UP000069940"/>
    </source>
</evidence>
<proteinExistence type="predicted"/>
<name>A0ABM1YNA0_AEDAL</name>
<keyword evidence="3" id="KW-1185">Reference proteome</keyword>
<feature type="region of interest" description="Disordered" evidence="1">
    <location>
        <begin position="185"/>
        <end position="230"/>
    </location>
</feature>
<protein>
    <submittedName>
        <fullName evidence="2">Uncharacterized protein</fullName>
    </submittedName>
</protein>
<accession>A0ABM1YNA0</accession>
<reference evidence="2" key="2">
    <citation type="submission" date="2025-05" db="UniProtKB">
        <authorList>
            <consortium name="EnsemblMetazoa"/>
        </authorList>
    </citation>
    <scope>IDENTIFICATION</scope>
    <source>
        <strain evidence="2">Foshan</strain>
    </source>
</reference>
<dbReference type="RefSeq" id="XP_062715289.1">
    <property type="nucleotide sequence ID" value="XM_062859305.1"/>
</dbReference>
<reference evidence="3" key="1">
    <citation type="journal article" date="2015" name="Proc. Natl. Acad. Sci. U.S.A.">
        <title>Genome sequence of the Asian Tiger mosquito, Aedes albopictus, reveals insights into its biology, genetics, and evolution.</title>
        <authorList>
            <person name="Chen X.G."/>
            <person name="Jiang X."/>
            <person name="Gu J."/>
            <person name="Xu M."/>
            <person name="Wu Y."/>
            <person name="Deng Y."/>
            <person name="Zhang C."/>
            <person name="Bonizzoni M."/>
            <person name="Dermauw W."/>
            <person name="Vontas J."/>
            <person name="Armbruster P."/>
            <person name="Huang X."/>
            <person name="Yang Y."/>
            <person name="Zhang H."/>
            <person name="He W."/>
            <person name="Peng H."/>
            <person name="Liu Y."/>
            <person name="Wu K."/>
            <person name="Chen J."/>
            <person name="Lirakis M."/>
            <person name="Topalis P."/>
            <person name="Van Leeuwen T."/>
            <person name="Hall A.B."/>
            <person name="Jiang X."/>
            <person name="Thorpe C."/>
            <person name="Mueller R.L."/>
            <person name="Sun C."/>
            <person name="Waterhouse R.M."/>
            <person name="Yan G."/>
            <person name="Tu Z.J."/>
            <person name="Fang X."/>
            <person name="James A.A."/>
        </authorList>
    </citation>
    <scope>NUCLEOTIDE SEQUENCE [LARGE SCALE GENOMIC DNA]</scope>
    <source>
        <strain evidence="3">Foshan</strain>
    </source>
</reference>
<feature type="compositionally biased region" description="Basic residues" evidence="1">
    <location>
        <begin position="1"/>
        <end position="14"/>
    </location>
</feature>
<feature type="compositionally biased region" description="Basic and acidic residues" evidence="1">
    <location>
        <begin position="24"/>
        <end position="36"/>
    </location>
</feature>
<dbReference type="EnsemblMetazoa" id="AALFPA23_010686.R15011">
    <property type="protein sequence ID" value="AALFPA23_010686.P15011"/>
    <property type="gene ID" value="AALFPA23_010686"/>
</dbReference>
<dbReference type="GeneID" id="109413647"/>
<evidence type="ECO:0000256" key="1">
    <source>
        <dbReference type="SAM" id="MobiDB-lite"/>
    </source>
</evidence>
<feature type="region of interest" description="Disordered" evidence="1">
    <location>
        <begin position="1"/>
        <end position="36"/>
    </location>
</feature>
<sequence>MPKKGHRKNSKKMKQQSQETAVRSAEKKQLKEMLEERDLFRPGMKIQEMRELCSVIEQSMLDHEVHQRINQYNGTYLDEDSLNPILRDFSLLDNPASSTKVNVISDPSIPPTDASPPPKKFFGRGQSPGLVPEFSPLTSPAPAREIGTAKPSYDAPDSDSDGEFYSVEFPGRCCLVKHVVTVEIHPEPHGRGGDEDDGECQADSSSQGIRSPRKQVKLPSNAWDAINEVD</sequence>
<dbReference type="Proteomes" id="UP000069940">
    <property type="component" value="Unassembled WGS sequence"/>
</dbReference>
<organism evidence="2 3">
    <name type="scientific">Aedes albopictus</name>
    <name type="common">Asian tiger mosquito</name>
    <name type="synonym">Stegomyia albopicta</name>
    <dbReference type="NCBI Taxonomy" id="7160"/>
    <lineage>
        <taxon>Eukaryota</taxon>
        <taxon>Metazoa</taxon>
        <taxon>Ecdysozoa</taxon>
        <taxon>Arthropoda</taxon>
        <taxon>Hexapoda</taxon>
        <taxon>Insecta</taxon>
        <taxon>Pterygota</taxon>
        <taxon>Neoptera</taxon>
        <taxon>Endopterygota</taxon>
        <taxon>Diptera</taxon>
        <taxon>Nematocera</taxon>
        <taxon>Culicoidea</taxon>
        <taxon>Culicidae</taxon>
        <taxon>Culicinae</taxon>
        <taxon>Aedini</taxon>
        <taxon>Aedes</taxon>
        <taxon>Stegomyia</taxon>
    </lineage>
</organism>